<comment type="caution">
    <text evidence="1">The sequence shown here is derived from an EMBL/GenBank/DDBJ whole genome shotgun (WGS) entry which is preliminary data.</text>
</comment>
<feature type="non-terminal residue" evidence="1">
    <location>
        <position position="1"/>
    </location>
</feature>
<dbReference type="AlphaFoldDB" id="A0A1R1YHI5"/>
<evidence type="ECO:0000313" key="2">
    <source>
        <dbReference type="Proteomes" id="UP000187429"/>
    </source>
</evidence>
<organism evidence="1 2">
    <name type="scientific">Smittium culicis</name>
    <dbReference type="NCBI Taxonomy" id="133412"/>
    <lineage>
        <taxon>Eukaryota</taxon>
        <taxon>Fungi</taxon>
        <taxon>Fungi incertae sedis</taxon>
        <taxon>Zoopagomycota</taxon>
        <taxon>Kickxellomycotina</taxon>
        <taxon>Harpellomycetes</taxon>
        <taxon>Harpellales</taxon>
        <taxon>Legeriomycetaceae</taxon>
        <taxon>Smittium</taxon>
    </lineage>
</organism>
<sequence length="186" mass="20602">ALVEGVLTAIDGDEITEVGTTDNDDDCVDLVKADETDVVDVNDLVVERRDLDDNLDVVDFLLDVLRDLHLLDRRLVDVVLALVEGVLTAIDDDVITEVGTTDNDDDSEDLVKADETDLVAVNDLVEVRRDLDDLLDVVDFLFDVLRDVHLLDRRLVDLVVVIVIEYLLLLGFDDDTEVGITVSDDA</sequence>
<reference evidence="2" key="1">
    <citation type="submission" date="2017-01" db="EMBL/GenBank/DDBJ databases">
        <authorList>
            <person name="Wang Y."/>
            <person name="White M."/>
            <person name="Kvist S."/>
            <person name="Moncalvo J.-M."/>
        </authorList>
    </citation>
    <scope>NUCLEOTIDE SEQUENCE [LARGE SCALE GENOMIC DNA]</scope>
    <source>
        <strain evidence="2">ID-206-W2</strain>
    </source>
</reference>
<dbReference type="Proteomes" id="UP000187429">
    <property type="component" value="Unassembled WGS sequence"/>
</dbReference>
<evidence type="ECO:0000313" key="1">
    <source>
        <dbReference type="EMBL" id="OMJ26166.1"/>
    </source>
</evidence>
<name>A0A1R1YHI5_9FUNG</name>
<gene>
    <name evidence="1" type="ORF">AYI69_g4060</name>
</gene>
<keyword evidence="2" id="KW-1185">Reference proteome</keyword>
<proteinExistence type="predicted"/>
<accession>A0A1R1YHI5</accession>
<protein>
    <submittedName>
        <fullName evidence="1">Uncharacterized protein</fullName>
    </submittedName>
</protein>
<dbReference type="EMBL" id="LSSM01001518">
    <property type="protein sequence ID" value="OMJ26166.1"/>
    <property type="molecule type" value="Genomic_DNA"/>
</dbReference>